<dbReference type="Proteomes" id="UP000321230">
    <property type="component" value="Unassembled WGS sequence"/>
</dbReference>
<dbReference type="InterPro" id="IPR002525">
    <property type="entry name" value="Transp_IS110-like_N"/>
</dbReference>
<reference evidence="2 3" key="1">
    <citation type="submission" date="2019-07" db="EMBL/GenBank/DDBJ databases">
        <title>Whole genome shotgun sequence of Gluconobacter wancherniae NBRC 103581.</title>
        <authorList>
            <person name="Hosoyama A."/>
            <person name="Uohara A."/>
            <person name="Ohji S."/>
            <person name="Ichikawa N."/>
        </authorList>
    </citation>
    <scope>NUCLEOTIDE SEQUENCE [LARGE SCALE GENOMIC DNA]</scope>
    <source>
        <strain evidence="2 3">NBRC 103581</strain>
    </source>
</reference>
<dbReference type="GO" id="GO:0004803">
    <property type="term" value="F:transposase activity"/>
    <property type="evidence" value="ECO:0007669"/>
    <property type="project" value="InterPro"/>
</dbReference>
<name>A0A511AZP6_9PROT</name>
<accession>A0A511AZP6</accession>
<feature type="domain" description="Transposase IS110-like N-terminal" evidence="1">
    <location>
        <begin position="9"/>
        <end position="127"/>
    </location>
</feature>
<protein>
    <recommendedName>
        <fullName evidence="1">Transposase IS110-like N-terminal domain-containing protein</fullName>
    </recommendedName>
</protein>
<dbReference type="PANTHER" id="PTHR33055">
    <property type="entry name" value="TRANSPOSASE FOR INSERTION SEQUENCE ELEMENT IS1111A"/>
    <property type="match status" value="1"/>
</dbReference>
<gene>
    <name evidence="2" type="ORF">GWA01_14440</name>
</gene>
<dbReference type="AlphaFoldDB" id="A0A511AZP6"/>
<dbReference type="EMBL" id="BJUZ01000002">
    <property type="protein sequence ID" value="GEK93674.1"/>
    <property type="molecule type" value="Genomic_DNA"/>
</dbReference>
<evidence type="ECO:0000259" key="1">
    <source>
        <dbReference type="Pfam" id="PF01548"/>
    </source>
</evidence>
<proteinExistence type="predicted"/>
<dbReference type="GO" id="GO:0006313">
    <property type="term" value="P:DNA transposition"/>
    <property type="evidence" value="ECO:0007669"/>
    <property type="project" value="InterPro"/>
</dbReference>
<organism evidence="2 3">
    <name type="scientific">Gluconobacter wancherniae NBRC 103581</name>
    <dbReference type="NCBI Taxonomy" id="656744"/>
    <lineage>
        <taxon>Bacteria</taxon>
        <taxon>Pseudomonadati</taxon>
        <taxon>Pseudomonadota</taxon>
        <taxon>Alphaproteobacteria</taxon>
        <taxon>Acetobacterales</taxon>
        <taxon>Acetobacteraceae</taxon>
        <taxon>Gluconobacter</taxon>
    </lineage>
</organism>
<dbReference type="PANTHER" id="PTHR33055:SF17">
    <property type="entry name" value="THIRD ORF IN TRANSPOSON ISC1491"/>
    <property type="match status" value="1"/>
</dbReference>
<comment type="caution">
    <text evidence="2">The sequence shown here is derived from an EMBL/GenBank/DDBJ whole genome shotgun (WGS) entry which is preliminary data.</text>
</comment>
<dbReference type="InterPro" id="IPR047650">
    <property type="entry name" value="Transpos_IS110"/>
</dbReference>
<keyword evidence="3" id="KW-1185">Reference proteome</keyword>
<dbReference type="Pfam" id="PF01548">
    <property type="entry name" value="DEDD_Tnp_IS110"/>
    <property type="match status" value="1"/>
</dbReference>
<evidence type="ECO:0000313" key="3">
    <source>
        <dbReference type="Proteomes" id="UP000321230"/>
    </source>
</evidence>
<dbReference type="GO" id="GO:0003677">
    <property type="term" value="F:DNA binding"/>
    <property type="evidence" value="ECO:0007669"/>
    <property type="project" value="InterPro"/>
</dbReference>
<evidence type="ECO:0000313" key="2">
    <source>
        <dbReference type="EMBL" id="GEK93674.1"/>
    </source>
</evidence>
<sequence length="155" mass="17326">MMSALNEVDRPSLTAFVQTAVMGLMTDDHVQVIMEPTGMSWFPVTHHLADAGVTVVRVKGKRVKALRRYLSGHAKTDMADAQILTAIPTFGGSLLDPVYIPDPRSHALQRLTKQKSRFQNEIADARQCLLDLIRWASHKLFCSVFRVSAVISRRP</sequence>